<evidence type="ECO:0000256" key="1">
    <source>
        <dbReference type="SAM" id="MobiDB-lite"/>
    </source>
</evidence>
<gene>
    <name evidence="2" type="ORF">B0J11DRAFT_582337</name>
</gene>
<dbReference type="Proteomes" id="UP000700596">
    <property type="component" value="Unassembled WGS sequence"/>
</dbReference>
<evidence type="ECO:0000313" key="3">
    <source>
        <dbReference type="Proteomes" id="UP000700596"/>
    </source>
</evidence>
<proteinExistence type="predicted"/>
<sequence>MPPKKATSAPESPLGFVMLRSGIKVHKYTAPPKDKWISPINLSKTKKMLNSFLARGSKKQGIKAEVDRDSLAAAINSMNIGGDKGEGKITPEEVKARMTKARIRGDGTSKSDNIPFLDTKNQTSRKILGPETTYPSARPTRAASAAARAKTEAEISNSDSDIESRRGLQPNIPPSFQDPKSESDPPKPVPTPNQIAIVQDLLADLHLKYEWTRTEKLWQTTREKVLVIEKEIEKWEERKKPTRIFRLMIGVIRNYHIFEEELREFNKEADRYGLTLNLASAVDSEEDSEEDSDH</sequence>
<dbReference type="EMBL" id="JAGMWT010000011">
    <property type="protein sequence ID" value="KAH7119834.1"/>
    <property type="molecule type" value="Genomic_DNA"/>
</dbReference>
<comment type="caution">
    <text evidence="2">The sequence shown here is derived from an EMBL/GenBank/DDBJ whole genome shotgun (WGS) entry which is preliminary data.</text>
</comment>
<accession>A0A9P9DJ26</accession>
<protein>
    <submittedName>
        <fullName evidence="2">Uncharacterized protein</fullName>
    </submittedName>
</protein>
<reference evidence="2" key="1">
    <citation type="journal article" date="2021" name="Nat. Commun.">
        <title>Genetic determinants of endophytism in the Arabidopsis root mycobiome.</title>
        <authorList>
            <person name="Mesny F."/>
            <person name="Miyauchi S."/>
            <person name="Thiergart T."/>
            <person name="Pickel B."/>
            <person name="Atanasova L."/>
            <person name="Karlsson M."/>
            <person name="Huettel B."/>
            <person name="Barry K.W."/>
            <person name="Haridas S."/>
            <person name="Chen C."/>
            <person name="Bauer D."/>
            <person name="Andreopoulos W."/>
            <person name="Pangilinan J."/>
            <person name="LaButti K."/>
            <person name="Riley R."/>
            <person name="Lipzen A."/>
            <person name="Clum A."/>
            <person name="Drula E."/>
            <person name="Henrissat B."/>
            <person name="Kohler A."/>
            <person name="Grigoriev I.V."/>
            <person name="Martin F.M."/>
            <person name="Hacquard S."/>
        </authorList>
    </citation>
    <scope>NUCLEOTIDE SEQUENCE</scope>
    <source>
        <strain evidence="2">MPI-CAGE-CH-0243</strain>
    </source>
</reference>
<dbReference type="AlphaFoldDB" id="A0A9P9DJ26"/>
<name>A0A9P9DJ26_9PLEO</name>
<evidence type="ECO:0000313" key="2">
    <source>
        <dbReference type="EMBL" id="KAH7119834.1"/>
    </source>
</evidence>
<feature type="region of interest" description="Disordered" evidence="1">
    <location>
        <begin position="103"/>
        <end position="192"/>
    </location>
</feature>
<feature type="compositionally biased region" description="Low complexity" evidence="1">
    <location>
        <begin position="135"/>
        <end position="148"/>
    </location>
</feature>
<organism evidence="2 3">
    <name type="scientific">Dendryphion nanum</name>
    <dbReference type="NCBI Taxonomy" id="256645"/>
    <lineage>
        <taxon>Eukaryota</taxon>
        <taxon>Fungi</taxon>
        <taxon>Dikarya</taxon>
        <taxon>Ascomycota</taxon>
        <taxon>Pezizomycotina</taxon>
        <taxon>Dothideomycetes</taxon>
        <taxon>Pleosporomycetidae</taxon>
        <taxon>Pleosporales</taxon>
        <taxon>Torulaceae</taxon>
        <taxon>Dendryphion</taxon>
    </lineage>
</organism>
<keyword evidence="3" id="KW-1185">Reference proteome</keyword>